<keyword evidence="9 11" id="KW-0413">Isomerase</keyword>
<evidence type="ECO:0000256" key="3">
    <source>
        <dbReference type="ARBA" id="ARBA00005028"/>
    </source>
</evidence>
<dbReference type="SUPFAM" id="SSF74650">
    <property type="entry name" value="Galactose mutarotase-like"/>
    <property type="match status" value="1"/>
</dbReference>
<evidence type="ECO:0000313" key="14">
    <source>
        <dbReference type="Proteomes" id="UP001165367"/>
    </source>
</evidence>
<comment type="similarity">
    <text evidence="4 11">Belongs to the aldose epimerase family.</text>
</comment>
<gene>
    <name evidence="13" type="ORF">LZZ85_08065</name>
</gene>
<name>A0ABS9KPJ1_9BACT</name>
<dbReference type="PIRSF" id="PIRSF005096">
    <property type="entry name" value="GALM"/>
    <property type="match status" value="1"/>
</dbReference>
<dbReference type="EC" id="5.1.3.3" evidence="6 11"/>
<evidence type="ECO:0000256" key="12">
    <source>
        <dbReference type="SAM" id="SignalP"/>
    </source>
</evidence>
<dbReference type="Pfam" id="PF01263">
    <property type="entry name" value="Aldose_epim"/>
    <property type="match status" value="1"/>
</dbReference>
<evidence type="ECO:0000256" key="1">
    <source>
        <dbReference type="ARBA" id="ARBA00001614"/>
    </source>
</evidence>
<dbReference type="InterPro" id="IPR047215">
    <property type="entry name" value="Galactose_mutarotase-like"/>
</dbReference>
<evidence type="ECO:0000256" key="5">
    <source>
        <dbReference type="ARBA" id="ARBA00011245"/>
    </source>
</evidence>
<dbReference type="InterPro" id="IPR008183">
    <property type="entry name" value="Aldose_1/G6P_1-epimerase"/>
</dbReference>
<dbReference type="RefSeq" id="WP_237870461.1">
    <property type="nucleotide sequence ID" value="NZ_JAKLTR010000004.1"/>
</dbReference>
<keyword evidence="10 11" id="KW-0119">Carbohydrate metabolism</keyword>
<comment type="subunit">
    <text evidence="5">Monomer.</text>
</comment>
<dbReference type="CDD" id="cd09019">
    <property type="entry name" value="galactose_mutarotase_like"/>
    <property type="match status" value="1"/>
</dbReference>
<evidence type="ECO:0000256" key="2">
    <source>
        <dbReference type="ARBA" id="ARBA00001913"/>
    </source>
</evidence>
<feature type="chain" id="PRO_5046740906" description="Aldose 1-epimerase" evidence="12">
    <location>
        <begin position="18"/>
        <end position="383"/>
    </location>
</feature>
<keyword evidence="8" id="KW-0106">Calcium</keyword>
<evidence type="ECO:0000256" key="6">
    <source>
        <dbReference type="ARBA" id="ARBA00013185"/>
    </source>
</evidence>
<evidence type="ECO:0000256" key="10">
    <source>
        <dbReference type="ARBA" id="ARBA00023277"/>
    </source>
</evidence>
<comment type="catalytic activity">
    <reaction evidence="1 11">
        <text>alpha-D-glucose = beta-D-glucose</text>
        <dbReference type="Rhea" id="RHEA:10264"/>
        <dbReference type="ChEBI" id="CHEBI:15903"/>
        <dbReference type="ChEBI" id="CHEBI:17925"/>
        <dbReference type="EC" id="5.1.3.3"/>
    </reaction>
</comment>
<dbReference type="PROSITE" id="PS00545">
    <property type="entry name" value="ALDOSE_1_EPIMERASE"/>
    <property type="match status" value="1"/>
</dbReference>
<organism evidence="13 14">
    <name type="scientific">Terrimonas ginsenosidimutans</name>
    <dbReference type="NCBI Taxonomy" id="2908004"/>
    <lineage>
        <taxon>Bacteria</taxon>
        <taxon>Pseudomonadati</taxon>
        <taxon>Bacteroidota</taxon>
        <taxon>Chitinophagia</taxon>
        <taxon>Chitinophagales</taxon>
        <taxon>Chitinophagaceae</taxon>
        <taxon>Terrimonas</taxon>
    </lineage>
</organism>
<sequence>MKKQLGLFLAGAAMTMAACNNESNTDNSTVSKKDTMQFSISEKPYGQFNNEPVTQYTLTNPSGMQVSIINYGGTVTDIITPDKDGNKGNVILGYSSLEGYIQKGNPYFNALIGRYGNRIANGKFKLDGKEYTLAGNNNGNSLHGGNKGYDKVLWQASKPAGDSSIELTYISKDGEEGYPGTLTVKVTYTLTAANELKIDYTATTDKPTPVNLTNHCYFNLSGGKDSTILGHELQILADRFTEVNDNLIPTGKLPDVKGGPMDFTSFKAVGKEIANVKGGYDHNWVLNKKEGSFEKIAVLKDNTSGRQMEVWTDEPGVQFYSGNFLDGTLTNTRDGQKYVKHAGLCLETQHFPDSPNQPSFPNTILKPGETYKQSTVYKFDVVK</sequence>
<evidence type="ECO:0000313" key="13">
    <source>
        <dbReference type="EMBL" id="MCG2614233.1"/>
    </source>
</evidence>
<dbReference type="InterPro" id="IPR011013">
    <property type="entry name" value="Gal_mutarotase_sf_dom"/>
</dbReference>
<protein>
    <recommendedName>
        <fullName evidence="7 11">Aldose 1-epimerase</fullName>
        <ecNumber evidence="6 11">5.1.3.3</ecNumber>
    </recommendedName>
</protein>
<dbReference type="NCBIfam" id="NF008277">
    <property type="entry name" value="PRK11055.1"/>
    <property type="match status" value="1"/>
</dbReference>
<dbReference type="InterPro" id="IPR014718">
    <property type="entry name" value="GH-type_carb-bd"/>
</dbReference>
<evidence type="ECO:0000256" key="8">
    <source>
        <dbReference type="ARBA" id="ARBA00022837"/>
    </source>
</evidence>
<dbReference type="InterPro" id="IPR015443">
    <property type="entry name" value="Aldose_1-epimerase"/>
</dbReference>
<comment type="pathway">
    <text evidence="3 11">Carbohydrate metabolism; hexose metabolism.</text>
</comment>
<comment type="caution">
    <text evidence="13">The sequence shown here is derived from an EMBL/GenBank/DDBJ whole genome shotgun (WGS) entry which is preliminary data.</text>
</comment>
<dbReference type="InterPro" id="IPR018052">
    <property type="entry name" value="Ald1_epimerase_CS"/>
</dbReference>
<proteinExistence type="inferred from homology"/>
<feature type="signal peptide" evidence="12">
    <location>
        <begin position="1"/>
        <end position="17"/>
    </location>
</feature>
<comment type="cofactor">
    <cofactor evidence="2">
        <name>Ca(2+)</name>
        <dbReference type="ChEBI" id="CHEBI:29108"/>
    </cofactor>
</comment>
<evidence type="ECO:0000256" key="11">
    <source>
        <dbReference type="PIRNR" id="PIRNR005096"/>
    </source>
</evidence>
<evidence type="ECO:0000256" key="9">
    <source>
        <dbReference type="ARBA" id="ARBA00023235"/>
    </source>
</evidence>
<dbReference type="PROSITE" id="PS51257">
    <property type="entry name" value="PROKAR_LIPOPROTEIN"/>
    <property type="match status" value="1"/>
</dbReference>
<dbReference type="EMBL" id="JAKLTR010000004">
    <property type="protein sequence ID" value="MCG2614233.1"/>
    <property type="molecule type" value="Genomic_DNA"/>
</dbReference>
<keyword evidence="14" id="KW-1185">Reference proteome</keyword>
<dbReference type="PANTHER" id="PTHR10091">
    <property type="entry name" value="ALDOSE-1-EPIMERASE"/>
    <property type="match status" value="1"/>
</dbReference>
<keyword evidence="12" id="KW-0732">Signal</keyword>
<evidence type="ECO:0000256" key="7">
    <source>
        <dbReference type="ARBA" id="ARBA00014165"/>
    </source>
</evidence>
<dbReference type="Proteomes" id="UP001165367">
    <property type="component" value="Unassembled WGS sequence"/>
</dbReference>
<evidence type="ECO:0000256" key="4">
    <source>
        <dbReference type="ARBA" id="ARBA00006206"/>
    </source>
</evidence>
<dbReference type="PANTHER" id="PTHR10091:SF0">
    <property type="entry name" value="GALACTOSE MUTAROTASE"/>
    <property type="match status" value="1"/>
</dbReference>
<accession>A0ABS9KPJ1</accession>
<dbReference type="Gene3D" id="2.70.98.10">
    <property type="match status" value="1"/>
</dbReference>
<reference evidence="13" key="1">
    <citation type="submission" date="2022-01" db="EMBL/GenBank/DDBJ databases">
        <authorList>
            <person name="Jo J.-H."/>
            <person name="Im W.-T."/>
        </authorList>
    </citation>
    <scope>NUCLEOTIDE SEQUENCE</scope>
    <source>
        <strain evidence="13">NA20</strain>
    </source>
</reference>